<protein>
    <submittedName>
        <fullName evidence="2">Unannotated protein</fullName>
    </submittedName>
</protein>
<proteinExistence type="predicted"/>
<dbReference type="EMBL" id="CAEZSF010000222">
    <property type="protein sequence ID" value="CAB4552955.1"/>
    <property type="molecule type" value="Genomic_DNA"/>
</dbReference>
<feature type="domain" description="OB" evidence="1">
    <location>
        <begin position="3"/>
        <end position="72"/>
    </location>
</feature>
<organism evidence="2">
    <name type="scientific">freshwater metagenome</name>
    <dbReference type="NCBI Taxonomy" id="449393"/>
    <lineage>
        <taxon>unclassified sequences</taxon>
        <taxon>metagenomes</taxon>
        <taxon>ecological metagenomes</taxon>
    </lineage>
</organism>
<evidence type="ECO:0000313" key="2">
    <source>
        <dbReference type="EMBL" id="CAB4552955.1"/>
    </source>
</evidence>
<gene>
    <name evidence="2" type="ORF">UFOPK1358_01743</name>
</gene>
<reference evidence="2" key="1">
    <citation type="submission" date="2020-05" db="EMBL/GenBank/DDBJ databases">
        <authorList>
            <person name="Chiriac C."/>
            <person name="Salcher M."/>
            <person name="Ghai R."/>
            <person name="Kavagutti S V."/>
        </authorList>
    </citation>
    <scope>NUCLEOTIDE SEQUENCE</scope>
</reference>
<evidence type="ECO:0000259" key="1">
    <source>
        <dbReference type="Pfam" id="PF01336"/>
    </source>
</evidence>
<dbReference type="Pfam" id="PF01336">
    <property type="entry name" value="tRNA_anti-codon"/>
    <property type="match status" value="1"/>
</dbReference>
<dbReference type="InterPro" id="IPR004365">
    <property type="entry name" value="NA-bd_OB_tRNA"/>
</dbReference>
<dbReference type="GO" id="GO:0003676">
    <property type="term" value="F:nucleic acid binding"/>
    <property type="evidence" value="ECO:0007669"/>
    <property type="project" value="InterPro"/>
</dbReference>
<sequence>MVTHRQRPAAAGGITFLSLEDETGIVNVVVSRGCWARFRPVVASAAALLVSGRLEHSVDGVMNVVAEKIQLLPVVATAQSRDFR</sequence>
<dbReference type="AlphaFoldDB" id="A0A6J6CP51"/>
<dbReference type="CDD" id="cd04485">
    <property type="entry name" value="DnaE_OBF"/>
    <property type="match status" value="1"/>
</dbReference>
<accession>A0A6J6CP51</accession>
<name>A0A6J6CP51_9ZZZZ</name>